<keyword evidence="2" id="KW-1185">Reference proteome</keyword>
<dbReference type="Proteomes" id="UP000019450">
    <property type="component" value="Chromosome"/>
</dbReference>
<reference evidence="1 2" key="1">
    <citation type="journal article" date="2014" name="Genome Biol. Evol.">
        <title>Phylogenomics of "Candidatus Hepatoplasma crinochetorum," a Lineage of Mollicutes Associated with Noninsect Arthropods.</title>
        <authorList>
            <person name="Leclercq S."/>
            <person name="Dittmer J."/>
            <person name="Bouchon D."/>
            <person name="Cordaux R."/>
        </authorList>
    </citation>
    <scope>NUCLEOTIDE SEQUENCE [LARGE SCALE GENOMIC DNA]</scope>
    <source>
        <strain evidence="1 2">Av</strain>
    </source>
</reference>
<evidence type="ECO:0000313" key="1">
    <source>
        <dbReference type="EMBL" id="AHK22353.1"/>
    </source>
</evidence>
<dbReference type="HOGENOM" id="CLU_3372741_0_0_14"/>
<gene>
    <name evidence="1" type="ORF">X271_00247</name>
</gene>
<proteinExistence type="predicted"/>
<dbReference type="AlphaFoldDB" id="W8GFH8"/>
<dbReference type="EMBL" id="CP006932">
    <property type="protein sequence ID" value="AHK22353.1"/>
    <property type="molecule type" value="Genomic_DNA"/>
</dbReference>
<sequence>MVGPYKIEIYDDKNLITKREDIIISEPVILLKNK</sequence>
<dbReference type="KEGG" id="hcr:X271_00247"/>
<protein>
    <submittedName>
        <fullName evidence="1">Uncharacterized protein</fullName>
    </submittedName>
</protein>
<accession>W8GFH8</accession>
<organism evidence="1 2">
    <name type="scientific">Candidatus Hepatoplasma crinochetorum Av</name>
    <dbReference type="NCBI Taxonomy" id="1427984"/>
    <lineage>
        <taxon>Bacteria</taxon>
        <taxon>Bacillati</taxon>
        <taxon>Mycoplasmatota</taxon>
        <taxon>Mollicutes</taxon>
        <taxon>Candidatus Hepatoplasmataceae</taxon>
        <taxon>Candidatus Hepatoplasma</taxon>
    </lineage>
</organism>
<evidence type="ECO:0000313" key="2">
    <source>
        <dbReference type="Proteomes" id="UP000019450"/>
    </source>
</evidence>
<name>W8GFH8_9MOLU</name>